<name>A0A451ACF1_9GAMM</name>
<dbReference type="AlphaFoldDB" id="A0A451ACF1"/>
<proteinExistence type="predicted"/>
<feature type="region of interest" description="Disordered" evidence="1">
    <location>
        <begin position="78"/>
        <end position="110"/>
    </location>
</feature>
<organism evidence="2">
    <name type="scientific">Candidatus Kentrum sp. TUN</name>
    <dbReference type="NCBI Taxonomy" id="2126343"/>
    <lineage>
        <taxon>Bacteria</taxon>
        <taxon>Pseudomonadati</taxon>
        <taxon>Pseudomonadota</taxon>
        <taxon>Gammaproteobacteria</taxon>
        <taxon>Candidatus Kentrum</taxon>
    </lineage>
</organism>
<accession>A0A451ACF1</accession>
<gene>
    <name evidence="2" type="ORF">BECKTUN1418D_GA0071000_12232</name>
</gene>
<sequence length="110" mass="12040">MNLFFAPKGLRISSPGLLRSSYPGTMGCGEATLGPWVASLFSQAPFTQPRWGWIFVRSLPRVAASPQPWANIRSPLWGQKSALPNPPGTLKPEEPKNVALHTAPYPSFRP</sequence>
<evidence type="ECO:0000256" key="1">
    <source>
        <dbReference type="SAM" id="MobiDB-lite"/>
    </source>
</evidence>
<protein>
    <submittedName>
        <fullName evidence="2">Uncharacterized protein</fullName>
    </submittedName>
</protein>
<reference evidence="2" key="1">
    <citation type="submission" date="2019-02" db="EMBL/GenBank/DDBJ databases">
        <authorList>
            <person name="Gruber-Vodicka R. H."/>
            <person name="Seah K. B. B."/>
        </authorList>
    </citation>
    <scope>NUCLEOTIDE SEQUENCE</scope>
    <source>
        <strain evidence="2">BECK_BY1</strain>
    </source>
</reference>
<evidence type="ECO:0000313" key="2">
    <source>
        <dbReference type="EMBL" id="VFK63708.1"/>
    </source>
</evidence>
<dbReference type="EMBL" id="CAADFX010000223">
    <property type="protein sequence ID" value="VFK63708.1"/>
    <property type="molecule type" value="Genomic_DNA"/>
</dbReference>